<evidence type="ECO:0000313" key="5">
    <source>
        <dbReference type="Proteomes" id="UP000317371"/>
    </source>
</evidence>
<keyword evidence="2" id="KW-0479">Metal-binding</keyword>
<reference evidence="4 5" key="1">
    <citation type="submission" date="2019-06" db="EMBL/GenBank/DDBJ databases">
        <title>Genome sequence of Litorilinea aerophila BAA-2444.</title>
        <authorList>
            <person name="Maclea K.S."/>
            <person name="Maurais E.G."/>
            <person name="Iannazzi L.C."/>
        </authorList>
    </citation>
    <scope>NUCLEOTIDE SEQUENCE [LARGE SCALE GENOMIC DNA]</scope>
    <source>
        <strain evidence="4 5">ATCC BAA-2444</strain>
    </source>
</reference>
<evidence type="ECO:0000313" key="4">
    <source>
        <dbReference type="EMBL" id="TQE95181.1"/>
    </source>
</evidence>
<protein>
    <recommendedName>
        <fullName evidence="3">Enolase C-terminal domain-containing protein</fullName>
    </recommendedName>
</protein>
<sequence>MQTDIRIRAIETFTVMTRCRTPLKFGAVVVDELPIAYARVTAENRRGQVATGWGAMFLMDLWAWPVSRASHEAKNQVMQTLFQEYARLLSAYPDFGHPIEIFMESEAELQRLNRQICARLTPDEEMPFLGALICASPVDHAVHDAFGQVNGMDSYLGHGPDHMGFDLARYLGPEYKGVYPAQFLRQRYVPWLPIFHLVGGLDLLRREEVTDEYPQDGIPNSLDDWIERDGVYCLKVKLQGRDLDWDLERTLAVSRVYHEVRESRRPDLPARPYLTVDTNEQCESPDYMVAYLRKIQERAPHVYDEILYLEQPTGRDLSAHGWDMRGLARLKPVLIDESLASLEDFERALALGWSGIALKSCKCLSADLLFLTMAELAHIPYAVQDLTNPSLALLQSVGLAARSHPILGVEANSRQFFPAANAREATIHPHIVHVRNGHIRTDSLQGAGLGLRVDEMEDFAQWVTQHAHSLEGTK</sequence>
<dbReference type="GO" id="GO:0046872">
    <property type="term" value="F:metal ion binding"/>
    <property type="evidence" value="ECO:0007669"/>
    <property type="project" value="UniProtKB-KW"/>
</dbReference>
<comment type="caution">
    <text evidence="4">The sequence shown here is derived from an EMBL/GenBank/DDBJ whole genome shotgun (WGS) entry which is preliminary data.</text>
</comment>
<accession>A0A540VEK3</accession>
<dbReference type="InterPro" id="IPR034593">
    <property type="entry name" value="DgoD-like"/>
</dbReference>
<gene>
    <name evidence="4" type="ORF">FKZ61_13520</name>
</gene>
<dbReference type="EMBL" id="VIGC01000016">
    <property type="protein sequence ID" value="TQE95181.1"/>
    <property type="molecule type" value="Genomic_DNA"/>
</dbReference>
<name>A0A540VEK3_9CHLR</name>
<organism evidence="4 5">
    <name type="scientific">Litorilinea aerophila</name>
    <dbReference type="NCBI Taxonomy" id="1204385"/>
    <lineage>
        <taxon>Bacteria</taxon>
        <taxon>Bacillati</taxon>
        <taxon>Chloroflexota</taxon>
        <taxon>Caldilineae</taxon>
        <taxon>Caldilineales</taxon>
        <taxon>Caldilineaceae</taxon>
        <taxon>Litorilinea</taxon>
    </lineage>
</organism>
<dbReference type="Gene3D" id="3.20.20.120">
    <property type="entry name" value="Enolase-like C-terminal domain"/>
    <property type="match status" value="1"/>
</dbReference>
<dbReference type="SUPFAM" id="SSF51604">
    <property type="entry name" value="Enolase C-terminal domain-like"/>
    <property type="match status" value="1"/>
</dbReference>
<dbReference type="InterPro" id="IPR029065">
    <property type="entry name" value="Enolase_C-like"/>
</dbReference>
<comment type="similarity">
    <text evidence="1">Belongs to the mandelate racemase/muconate lactonizing enzyme family.</text>
</comment>
<feature type="domain" description="Enolase C-terminal" evidence="3">
    <location>
        <begin position="223"/>
        <end position="455"/>
    </location>
</feature>
<evidence type="ECO:0000259" key="3">
    <source>
        <dbReference type="Pfam" id="PF13378"/>
    </source>
</evidence>
<dbReference type="RefSeq" id="WP_141610672.1">
    <property type="nucleotide sequence ID" value="NZ_VIGC02000016.1"/>
</dbReference>
<dbReference type="OrthoDB" id="243720at2"/>
<dbReference type="Pfam" id="PF13378">
    <property type="entry name" value="MR_MLE_C"/>
    <property type="match status" value="1"/>
</dbReference>
<dbReference type="PANTHER" id="PTHR48080:SF3">
    <property type="entry name" value="ENOLASE SUPERFAMILY MEMBER DDB_G0284701"/>
    <property type="match status" value="1"/>
</dbReference>
<keyword evidence="5" id="KW-1185">Reference proteome</keyword>
<dbReference type="InParanoid" id="A0A540VEK3"/>
<evidence type="ECO:0000256" key="1">
    <source>
        <dbReference type="ARBA" id="ARBA00008031"/>
    </source>
</evidence>
<dbReference type="InterPro" id="IPR036849">
    <property type="entry name" value="Enolase-like_C_sf"/>
</dbReference>
<dbReference type="Proteomes" id="UP000317371">
    <property type="component" value="Unassembled WGS sequence"/>
</dbReference>
<proteinExistence type="inferred from homology"/>
<dbReference type="AlphaFoldDB" id="A0A540VEK3"/>
<evidence type="ECO:0000256" key="2">
    <source>
        <dbReference type="ARBA" id="ARBA00022723"/>
    </source>
</evidence>
<dbReference type="PANTHER" id="PTHR48080">
    <property type="entry name" value="D-GALACTONATE DEHYDRATASE-RELATED"/>
    <property type="match status" value="1"/>
</dbReference>